<dbReference type="Pfam" id="PF00528">
    <property type="entry name" value="BPD_transp_1"/>
    <property type="match status" value="1"/>
</dbReference>
<keyword evidence="10" id="KW-1185">Reference proteome</keyword>
<feature type="transmembrane region" description="Helical" evidence="7">
    <location>
        <begin position="252"/>
        <end position="273"/>
    </location>
</feature>
<dbReference type="GO" id="GO:0015416">
    <property type="term" value="F:ABC-type phosphonate transporter activity"/>
    <property type="evidence" value="ECO:0007669"/>
    <property type="project" value="InterPro"/>
</dbReference>
<evidence type="ECO:0000256" key="7">
    <source>
        <dbReference type="RuleBase" id="RU363032"/>
    </source>
</evidence>
<dbReference type="InterPro" id="IPR000515">
    <property type="entry name" value="MetI-like"/>
</dbReference>
<evidence type="ECO:0000256" key="5">
    <source>
        <dbReference type="ARBA" id="ARBA00022989"/>
    </source>
</evidence>
<name>A0A917IDB7_9MICO</name>
<accession>A0A917IDB7</accession>
<dbReference type="NCBIfam" id="TIGR01097">
    <property type="entry name" value="PhnE"/>
    <property type="match status" value="1"/>
</dbReference>
<evidence type="ECO:0000256" key="1">
    <source>
        <dbReference type="ARBA" id="ARBA00004141"/>
    </source>
</evidence>
<dbReference type="RefSeq" id="WP_229662992.1">
    <property type="nucleotide sequence ID" value="NZ_BMJY01000001.1"/>
</dbReference>
<evidence type="ECO:0000313" key="9">
    <source>
        <dbReference type="EMBL" id="GGH34455.1"/>
    </source>
</evidence>
<dbReference type="InterPro" id="IPR035906">
    <property type="entry name" value="MetI-like_sf"/>
</dbReference>
<comment type="similarity">
    <text evidence="7">Belongs to the binding-protein-dependent transport system permease family.</text>
</comment>
<dbReference type="InterPro" id="IPR005769">
    <property type="entry name" value="PhnE/PtxC"/>
</dbReference>
<dbReference type="PANTHER" id="PTHR30043:SF8">
    <property type="entry name" value="ABC TRANSPORTER, PERMEASE PROTEIN CC0363, PUTATIVE-RELATED"/>
    <property type="match status" value="1"/>
</dbReference>
<reference evidence="9" key="1">
    <citation type="journal article" date="2014" name="Int. J. Syst. Evol. Microbiol.">
        <title>Complete genome sequence of Corynebacterium casei LMG S-19264T (=DSM 44701T), isolated from a smear-ripened cheese.</title>
        <authorList>
            <consortium name="US DOE Joint Genome Institute (JGI-PGF)"/>
            <person name="Walter F."/>
            <person name="Albersmeier A."/>
            <person name="Kalinowski J."/>
            <person name="Ruckert C."/>
        </authorList>
    </citation>
    <scope>NUCLEOTIDE SEQUENCE</scope>
    <source>
        <strain evidence="9">CGMCC 1.15794</strain>
    </source>
</reference>
<dbReference type="Proteomes" id="UP000657592">
    <property type="component" value="Unassembled WGS sequence"/>
</dbReference>
<feature type="transmembrane region" description="Helical" evidence="7">
    <location>
        <begin position="29"/>
        <end position="48"/>
    </location>
</feature>
<dbReference type="GO" id="GO:0005886">
    <property type="term" value="C:plasma membrane"/>
    <property type="evidence" value="ECO:0007669"/>
    <property type="project" value="UniProtKB-SubCell"/>
</dbReference>
<gene>
    <name evidence="9" type="primary">phnE</name>
    <name evidence="9" type="ORF">GCM10010921_02180</name>
</gene>
<dbReference type="Gene3D" id="1.10.3720.10">
    <property type="entry name" value="MetI-like"/>
    <property type="match status" value="1"/>
</dbReference>
<protein>
    <submittedName>
        <fullName evidence="9">Phosphonate ABC transporter permease</fullName>
    </submittedName>
</protein>
<evidence type="ECO:0000256" key="6">
    <source>
        <dbReference type="ARBA" id="ARBA00023136"/>
    </source>
</evidence>
<evidence type="ECO:0000256" key="2">
    <source>
        <dbReference type="ARBA" id="ARBA00004196"/>
    </source>
</evidence>
<evidence type="ECO:0000313" key="10">
    <source>
        <dbReference type="Proteomes" id="UP000657592"/>
    </source>
</evidence>
<comment type="subcellular location">
    <subcellularLocation>
        <location evidence="2">Cell envelope</location>
    </subcellularLocation>
    <subcellularLocation>
        <location evidence="7">Cell membrane</location>
        <topology evidence="7">Multi-pass membrane protein</topology>
    </subcellularLocation>
    <subcellularLocation>
        <location evidence="1">Membrane</location>
        <topology evidence="1">Multi-pass membrane protein</topology>
    </subcellularLocation>
</comment>
<organism evidence="9 10">
    <name type="scientific">Microbacterium album</name>
    <dbReference type="NCBI Taxonomy" id="2053191"/>
    <lineage>
        <taxon>Bacteria</taxon>
        <taxon>Bacillati</taxon>
        <taxon>Actinomycetota</taxon>
        <taxon>Actinomycetes</taxon>
        <taxon>Micrococcales</taxon>
        <taxon>Microbacteriaceae</taxon>
        <taxon>Microbacterium</taxon>
    </lineage>
</organism>
<sequence>MTALHDGKASAPATPAPARRSPWLHPGRIAIAVAVVALLVWAFQGIGFRGLGASWPQVLAAIGRGFAEPDWAYVYDGSGEDLLSALLVTVAIAFFGTVLAVFFAAPLAFLAARRPGIRRILLPGVTGVGLTVLRTFPDLILAVIFVVIVGPGPFAGALAIGVGSIGMLGRLFAEEIEKLPPGPDEALTAAGAARAHVLVYAQLPRLVPHFLSLALNRFEISVRSAAILGMVGAGGIGTPILFAVSSRSWDRVAIILLGVVVTITLIDAVSGALRRRLR</sequence>
<dbReference type="PROSITE" id="PS50928">
    <property type="entry name" value="ABC_TM1"/>
    <property type="match status" value="1"/>
</dbReference>
<evidence type="ECO:0000256" key="3">
    <source>
        <dbReference type="ARBA" id="ARBA00022448"/>
    </source>
</evidence>
<feature type="domain" description="ABC transmembrane type-1" evidence="8">
    <location>
        <begin position="86"/>
        <end position="270"/>
    </location>
</feature>
<dbReference type="AlphaFoldDB" id="A0A917IDB7"/>
<dbReference type="EMBL" id="BMJY01000001">
    <property type="protein sequence ID" value="GGH34455.1"/>
    <property type="molecule type" value="Genomic_DNA"/>
</dbReference>
<feature type="transmembrane region" description="Helical" evidence="7">
    <location>
        <begin position="225"/>
        <end position="246"/>
    </location>
</feature>
<evidence type="ECO:0000259" key="8">
    <source>
        <dbReference type="PROSITE" id="PS50928"/>
    </source>
</evidence>
<proteinExistence type="inferred from homology"/>
<feature type="transmembrane region" description="Helical" evidence="7">
    <location>
        <begin position="121"/>
        <end position="148"/>
    </location>
</feature>
<keyword evidence="3 7" id="KW-0813">Transport</keyword>
<dbReference type="GO" id="GO:0030313">
    <property type="term" value="C:cell envelope"/>
    <property type="evidence" value="ECO:0007669"/>
    <property type="project" value="UniProtKB-SubCell"/>
</dbReference>
<reference evidence="9" key="2">
    <citation type="submission" date="2020-09" db="EMBL/GenBank/DDBJ databases">
        <authorList>
            <person name="Sun Q."/>
            <person name="Zhou Y."/>
        </authorList>
    </citation>
    <scope>NUCLEOTIDE SEQUENCE</scope>
    <source>
        <strain evidence="9">CGMCC 1.15794</strain>
    </source>
</reference>
<dbReference type="PANTHER" id="PTHR30043">
    <property type="entry name" value="PHOSPHONATES TRANSPORT SYSTEM PERMEASE PROTEIN"/>
    <property type="match status" value="1"/>
</dbReference>
<dbReference type="SUPFAM" id="SSF161098">
    <property type="entry name" value="MetI-like"/>
    <property type="match status" value="1"/>
</dbReference>
<keyword evidence="5 7" id="KW-1133">Transmembrane helix</keyword>
<keyword evidence="4 7" id="KW-0812">Transmembrane</keyword>
<keyword evidence="6 7" id="KW-0472">Membrane</keyword>
<feature type="transmembrane region" description="Helical" evidence="7">
    <location>
        <begin position="82"/>
        <end position="109"/>
    </location>
</feature>
<evidence type="ECO:0000256" key="4">
    <source>
        <dbReference type="ARBA" id="ARBA00022692"/>
    </source>
</evidence>
<comment type="caution">
    <text evidence="9">The sequence shown here is derived from an EMBL/GenBank/DDBJ whole genome shotgun (WGS) entry which is preliminary data.</text>
</comment>